<name>G3IC40_CRIGR</name>
<dbReference type="Proteomes" id="UP000001075">
    <property type="component" value="Unassembled WGS sequence"/>
</dbReference>
<sequence length="52" mass="6270">MKKELFARTTPSRKQLYPGIHMCRYLCLLCTKFIPQHLNFMNVLKESIWLKV</sequence>
<dbReference type="EMBL" id="JH001885">
    <property type="protein sequence ID" value="EGW11585.1"/>
    <property type="molecule type" value="Genomic_DNA"/>
</dbReference>
<proteinExistence type="predicted"/>
<dbReference type="InParanoid" id="G3IC40"/>
<accession>G3IC40</accession>
<evidence type="ECO:0000313" key="2">
    <source>
        <dbReference type="Proteomes" id="UP000001075"/>
    </source>
</evidence>
<reference evidence="2" key="1">
    <citation type="journal article" date="2011" name="Nat. Biotechnol.">
        <title>The genomic sequence of the Chinese hamster ovary (CHO)-K1 cell line.</title>
        <authorList>
            <person name="Xu X."/>
            <person name="Nagarajan H."/>
            <person name="Lewis N.E."/>
            <person name="Pan S."/>
            <person name="Cai Z."/>
            <person name="Liu X."/>
            <person name="Chen W."/>
            <person name="Xie M."/>
            <person name="Wang W."/>
            <person name="Hammond S."/>
            <person name="Andersen M.R."/>
            <person name="Neff N."/>
            <person name="Passarelli B."/>
            <person name="Koh W."/>
            <person name="Fan H.C."/>
            <person name="Wang J."/>
            <person name="Gui Y."/>
            <person name="Lee K.H."/>
            <person name="Betenbaugh M.J."/>
            <person name="Quake S.R."/>
            <person name="Famili I."/>
            <person name="Palsson B.O."/>
            <person name="Wang J."/>
        </authorList>
    </citation>
    <scope>NUCLEOTIDE SEQUENCE [LARGE SCALE GENOMIC DNA]</scope>
    <source>
        <strain evidence="2">CHO K1 cell line</strain>
    </source>
</reference>
<dbReference type="AlphaFoldDB" id="G3IC40"/>
<organism evidence="1 2">
    <name type="scientific">Cricetulus griseus</name>
    <name type="common">Chinese hamster</name>
    <name type="synonym">Cricetulus barabensis griseus</name>
    <dbReference type="NCBI Taxonomy" id="10029"/>
    <lineage>
        <taxon>Eukaryota</taxon>
        <taxon>Metazoa</taxon>
        <taxon>Chordata</taxon>
        <taxon>Craniata</taxon>
        <taxon>Vertebrata</taxon>
        <taxon>Euteleostomi</taxon>
        <taxon>Mammalia</taxon>
        <taxon>Eutheria</taxon>
        <taxon>Euarchontoglires</taxon>
        <taxon>Glires</taxon>
        <taxon>Rodentia</taxon>
        <taxon>Myomorpha</taxon>
        <taxon>Muroidea</taxon>
        <taxon>Cricetidae</taxon>
        <taxon>Cricetinae</taxon>
        <taxon>Cricetulus</taxon>
    </lineage>
</organism>
<gene>
    <name evidence="1" type="ORF">I79_021228</name>
</gene>
<protein>
    <submittedName>
        <fullName evidence="1">Uncharacterized protein</fullName>
    </submittedName>
</protein>
<evidence type="ECO:0000313" key="1">
    <source>
        <dbReference type="EMBL" id="EGW11585.1"/>
    </source>
</evidence>